<gene>
    <name evidence="2" type="ORF">Golob_017282</name>
</gene>
<sequence>MQGGVGDGGSESGSVSTVSREENMVVSSEDSSCPDQSELELGLGLSLGGGGGGFKMHHVSKGGQFARILTAKDLPSLVFSAASPSSSSSSSSSSLSRADVTAKTKRTADSMAAANGF</sequence>
<feature type="compositionally biased region" description="Low complexity" evidence="1">
    <location>
        <begin position="80"/>
        <end position="96"/>
    </location>
</feature>
<name>A0A7J8M6X0_9ROSI</name>
<dbReference type="Proteomes" id="UP000593572">
    <property type="component" value="Unassembled WGS sequence"/>
</dbReference>
<feature type="compositionally biased region" description="Polar residues" evidence="1">
    <location>
        <begin position="25"/>
        <end position="35"/>
    </location>
</feature>
<comment type="caution">
    <text evidence="2">The sequence shown here is derived from an EMBL/GenBank/DDBJ whole genome shotgun (WGS) entry which is preliminary data.</text>
</comment>
<feature type="region of interest" description="Disordered" evidence="1">
    <location>
        <begin position="1"/>
        <end position="39"/>
    </location>
</feature>
<evidence type="ECO:0000313" key="3">
    <source>
        <dbReference type="Proteomes" id="UP000593572"/>
    </source>
</evidence>
<proteinExistence type="predicted"/>
<evidence type="ECO:0000256" key="1">
    <source>
        <dbReference type="SAM" id="MobiDB-lite"/>
    </source>
</evidence>
<feature type="non-terminal residue" evidence="2">
    <location>
        <position position="117"/>
    </location>
</feature>
<feature type="region of interest" description="Disordered" evidence="1">
    <location>
        <begin position="80"/>
        <end position="117"/>
    </location>
</feature>
<accession>A0A7J8M6X0</accession>
<feature type="compositionally biased region" description="Gly residues" evidence="1">
    <location>
        <begin position="1"/>
        <end position="11"/>
    </location>
</feature>
<organism evidence="2 3">
    <name type="scientific">Gossypium lobatum</name>
    <dbReference type="NCBI Taxonomy" id="34289"/>
    <lineage>
        <taxon>Eukaryota</taxon>
        <taxon>Viridiplantae</taxon>
        <taxon>Streptophyta</taxon>
        <taxon>Embryophyta</taxon>
        <taxon>Tracheophyta</taxon>
        <taxon>Spermatophyta</taxon>
        <taxon>Magnoliopsida</taxon>
        <taxon>eudicotyledons</taxon>
        <taxon>Gunneridae</taxon>
        <taxon>Pentapetalae</taxon>
        <taxon>rosids</taxon>
        <taxon>malvids</taxon>
        <taxon>Malvales</taxon>
        <taxon>Malvaceae</taxon>
        <taxon>Malvoideae</taxon>
        <taxon>Gossypium</taxon>
    </lineage>
</organism>
<keyword evidence="3" id="KW-1185">Reference proteome</keyword>
<evidence type="ECO:0008006" key="4">
    <source>
        <dbReference type="Google" id="ProtNLM"/>
    </source>
</evidence>
<evidence type="ECO:0000313" key="2">
    <source>
        <dbReference type="EMBL" id="MBA0560380.1"/>
    </source>
</evidence>
<dbReference type="EMBL" id="JABEZX010000007">
    <property type="protein sequence ID" value="MBA0560380.1"/>
    <property type="molecule type" value="Genomic_DNA"/>
</dbReference>
<protein>
    <recommendedName>
        <fullName evidence="4">Auxin-responsive protein</fullName>
    </recommendedName>
</protein>
<reference evidence="2 3" key="1">
    <citation type="journal article" date="2019" name="Genome Biol. Evol.">
        <title>Insights into the evolution of the New World diploid cottons (Gossypium, subgenus Houzingenia) based on genome sequencing.</title>
        <authorList>
            <person name="Grover C.E."/>
            <person name="Arick M.A. 2nd"/>
            <person name="Thrash A."/>
            <person name="Conover J.L."/>
            <person name="Sanders W.S."/>
            <person name="Peterson D.G."/>
            <person name="Frelichowski J.E."/>
            <person name="Scheffler J.A."/>
            <person name="Scheffler B.E."/>
            <person name="Wendel J.F."/>
        </authorList>
    </citation>
    <scope>NUCLEOTIDE SEQUENCE [LARGE SCALE GENOMIC DNA]</scope>
    <source>
        <strain evidence="2">157</strain>
        <tissue evidence="2">Leaf</tissue>
    </source>
</reference>
<dbReference type="AlphaFoldDB" id="A0A7J8M6X0"/>